<dbReference type="AlphaFoldDB" id="A0A7N8YMA4"/>
<dbReference type="PANTHER" id="PTHR37984:SF15">
    <property type="entry name" value="INTEGRASE CATALYTIC DOMAIN-CONTAINING PROTEIN"/>
    <property type="match status" value="1"/>
</dbReference>
<dbReference type="Gene3D" id="1.10.340.70">
    <property type="match status" value="1"/>
</dbReference>
<dbReference type="InterPro" id="IPR041588">
    <property type="entry name" value="Integrase_H2C2"/>
</dbReference>
<reference evidence="4" key="2">
    <citation type="submission" date="2025-09" db="UniProtKB">
        <authorList>
            <consortium name="Ensembl"/>
        </authorList>
    </citation>
    <scope>IDENTIFICATION</scope>
</reference>
<sequence>MVGNNKVDKAFKPFVTKGFVSLENESIQIPITILRDTGAKQSVLRKDVLPLSAQSYCGSDILMWGVEMNVVRAPLHFVQLSSQFLSGKCKVAIREKLPIEGIDLILGNELAGGQVFPSPEVIECPIASACVSDDSVLNSPVIFPMCAVTRAQARKFGNLVDLSDSFMSTSDPPRLPTKCEEEKSVCVELRPDDKTLSLSVDREQLIKAQQADVTLSSCMSLLQSQQCNRGVSYLVNDGVLMRRWTPSSGNVHDSVCQVVIPQHLRFQILTLAHDHSMAGHLGIRKTYNRILRYFFWPGLKSDVVKFCRSCHTCQVSGKPNQVIPVAPLKPIPVTGEPFEHVIIDCVGPLPKTKSGNQYILTIMCAATRYPEAVPLRSLKARAIVKALVKFFSTFGLPKNIQSDQGSNFMSKVFAQVMAELKVTHRTSSAYHPESQGALERFHQTLKSMLRKFCSESSRDWDEGLPLLLFAVRETCQESLGFSPADFVFGHTVRGPLRLLRETWLSEKPSPEQNILDYVSSFKERLHHACDVARESLVKAQSKMKDRYDKKSVTQTFQPGDRVLVLLPVVGSGLQTKFSGPYVVDRKLSETDYVIQTPDRKKTSRVCHINMLKQYVGRKEELSSPKPVPVTPVSVTRPSYKPSDDGLSDKH</sequence>
<feature type="compositionally biased region" description="Basic and acidic residues" evidence="2">
    <location>
        <begin position="641"/>
        <end position="650"/>
    </location>
</feature>
<dbReference type="InterPro" id="IPR050951">
    <property type="entry name" value="Retrovirus_Pol_polyprotein"/>
</dbReference>
<protein>
    <recommendedName>
        <fullName evidence="1">Gypsy retrotransposon integrase-like protein 1</fullName>
    </recommendedName>
</protein>
<proteinExistence type="predicted"/>
<dbReference type="Proteomes" id="UP000261640">
    <property type="component" value="Unplaced"/>
</dbReference>
<dbReference type="PANTHER" id="PTHR37984">
    <property type="entry name" value="PROTEIN CBG26694"/>
    <property type="match status" value="1"/>
</dbReference>
<dbReference type="Pfam" id="PF17921">
    <property type="entry name" value="Integrase_H2C2"/>
    <property type="match status" value="1"/>
</dbReference>
<evidence type="ECO:0000313" key="5">
    <source>
        <dbReference type="Proteomes" id="UP000261640"/>
    </source>
</evidence>
<dbReference type="InterPro" id="IPR054465">
    <property type="entry name" value="Integrase_p58-like_C"/>
</dbReference>
<dbReference type="GO" id="GO:0003676">
    <property type="term" value="F:nucleic acid binding"/>
    <property type="evidence" value="ECO:0007669"/>
    <property type="project" value="InterPro"/>
</dbReference>
<feature type="region of interest" description="Disordered" evidence="2">
    <location>
        <begin position="617"/>
        <end position="650"/>
    </location>
</feature>
<name>A0A7N8YMA4_9TELE</name>
<dbReference type="SUPFAM" id="SSF53098">
    <property type="entry name" value="Ribonuclease H-like"/>
    <property type="match status" value="1"/>
</dbReference>
<dbReference type="InterPro" id="IPR036397">
    <property type="entry name" value="RNaseH_sf"/>
</dbReference>
<dbReference type="Ensembl" id="ENSMAMT00000044003.1">
    <property type="protein sequence ID" value="ENSMAMP00000067085.1"/>
    <property type="gene ID" value="ENSMAMG00000025901.1"/>
</dbReference>
<dbReference type="GeneTree" id="ENSGT01050000244855"/>
<accession>A0A7N8YMA4</accession>
<evidence type="ECO:0000259" key="3">
    <source>
        <dbReference type="PROSITE" id="PS50994"/>
    </source>
</evidence>
<evidence type="ECO:0000256" key="2">
    <source>
        <dbReference type="SAM" id="MobiDB-lite"/>
    </source>
</evidence>
<dbReference type="InterPro" id="IPR001584">
    <property type="entry name" value="Integrase_cat-core"/>
</dbReference>
<dbReference type="PROSITE" id="PS50994">
    <property type="entry name" value="INTEGRASE"/>
    <property type="match status" value="1"/>
</dbReference>
<keyword evidence="5" id="KW-1185">Reference proteome</keyword>
<dbReference type="FunFam" id="3.30.420.10:FF:000032">
    <property type="entry name" value="Retrovirus-related Pol polyprotein from transposon 297-like Protein"/>
    <property type="match status" value="1"/>
</dbReference>
<dbReference type="GO" id="GO:0015074">
    <property type="term" value="P:DNA integration"/>
    <property type="evidence" value="ECO:0007669"/>
    <property type="project" value="InterPro"/>
</dbReference>
<dbReference type="InterPro" id="IPR012337">
    <property type="entry name" value="RNaseH-like_sf"/>
</dbReference>
<evidence type="ECO:0000256" key="1">
    <source>
        <dbReference type="ARBA" id="ARBA00039658"/>
    </source>
</evidence>
<dbReference type="InParanoid" id="A0A7N8YMA4"/>
<evidence type="ECO:0000313" key="4">
    <source>
        <dbReference type="Ensembl" id="ENSMAMP00000067085.1"/>
    </source>
</evidence>
<dbReference type="Pfam" id="PF22938">
    <property type="entry name" value="Integrase_p58_C"/>
    <property type="match status" value="1"/>
</dbReference>
<dbReference type="FunFam" id="1.10.340.70:FF:000001">
    <property type="entry name" value="Retrovirus-related Pol polyprotein from transposon gypsy-like Protein"/>
    <property type="match status" value="1"/>
</dbReference>
<dbReference type="Pfam" id="PF00665">
    <property type="entry name" value="rve"/>
    <property type="match status" value="1"/>
</dbReference>
<reference evidence="4" key="1">
    <citation type="submission" date="2025-08" db="UniProtKB">
        <authorList>
            <consortium name="Ensembl"/>
        </authorList>
    </citation>
    <scope>IDENTIFICATION</scope>
</reference>
<dbReference type="Gene3D" id="3.30.420.10">
    <property type="entry name" value="Ribonuclease H-like superfamily/Ribonuclease H"/>
    <property type="match status" value="1"/>
</dbReference>
<organism evidence="4 5">
    <name type="scientific">Mastacembelus armatus</name>
    <name type="common">zig-zag eel</name>
    <dbReference type="NCBI Taxonomy" id="205130"/>
    <lineage>
        <taxon>Eukaryota</taxon>
        <taxon>Metazoa</taxon>
        <taxon>Chordata</taxon>
        <taxon>Craniata</taxon>
        <taxon>Vertebrata</taxon>
        <taxon>Euteleostomi</taxon>
        <taxon>Actinopterygii</taxon>
        <taxon>Neopterygii</taxon>
        <taxon>Teleostei</taxon>
        <taxon>Neoteleostei</taxon>
        <taxon>Acanthomorphata</taxon>
        <taxon>Anabantaria</taxon>
        <taxon>Synbranchiformes</taxon>
        <taxon>Mastacembelidae</taxon>
        <taxon>Mastacembelus</taxon>
    </lineage>
</organism>
<feature type="domain" description="Integrase catalytic" evidence="3">
    <location>
        <begin position="333"/>
        <end position="491"/>
    </location>
</feature>